<sequence length="589" mass="62763">MAGPRLTEELARQVQAEHGRLLRRSSERAWREVTAHLPAASAAGRGLQRAAQALPGQPGARPQRPPGKGRPAQALAVASVGGMIHFGLGGGADVQGRAFLCERRADIGGQLVLRNLLQVPDDGGSSHGAARIPVQSARAAGAGAWRRGIVRAQRQGRRGVARAILAHLVGDMPGPGWAGHSLGGFSARPRRRGANEEMRKALLRAIFAECDKAAAVAKHRGGAAYLAGDFNPPTDADPLVRGLLAAGDMIESAPQEELQFHGGALALREAPSERSGDLFRALRMEVEPPLQCDLRRSASEDSGESALAAAAWARRLGPATAERAAGLGRAARGRGGEGRSDRALRVEADALRDVAAAARRLEAAGKALRRPTSSATPSPPIRSALPSSTGPRQSRWRRKVLRYIPGRVWPPRVGERGQEHRGGLARAMGSIRAEAVDDLQRWAATDARAPGEMKAGPRQIRVESHCRGLPRASVLCGHPAMTQSLLNMMPLAIRRGAAADLRLEQALGLLLMELFADEAEALDSQDRREALVASSRKARIGGEARLQLETMLAHDAVTAAARGQWPRRFKPKVGMPDGRKLNPILYCMG</sequence>
<evidence type="ECO:0000313" key="2">
    <source>
        <dbReference type="EMBL" id="CAK0829013.1"/>
    </source>
</evidence>
<dbReference type="EMBL" id="CAUYUJ010010308">
    <property type="protein sequence ID" value="CAK0829013.1"/>
    <property type="molecule type" value="Genomic_DNA"/>
</dbReference>
<evidence type="ECO:0000256" key="1">
    <source>
        <dbReference type="SAM" id="MobiDB-lite"/>
    </source>
</evidence>
<feature type="region of interest" description="Disordered" evidence="1">
    <location>
        <begin position="365"/>
        <end position="396"/>
    </location>
</feature>
<organism evidence="2 3">
    <name type="scientific">Prorocentrum cordatum</name>
    <dbReference type="NCBI Taxonomy" id="2364126"/>
    <lineage>
        <taxon>Eukaryota</taxon>
        <taxon>Sar</taxon>
        <taxon>Alveolata</taxon>
        <taxon>Dinophyceae</taxon>
        <taxon>Prorocentrales</taxon>
        <taxon>Prorocentraceae</taxon>
        <taxon>Prorocentrum</taxon>
    </lineage>
</organism>
<feature type="compositionally biased region" description="Low complexity" evidence="1">
    <location>
        <begin position="370"/>
        <end position="384"/>
    </location>
</feature>
<feature type="region of interest" description="Disordered" evidence="1">
    <location>
        <begin position="41"/>
        <end position="72"/>
    </location>
</feature>
<protein>
    <submittedName>
        <fullName evidence="2">Uncharacterized protein</fullName>
    </submittedName>
</protein>
<dbReference type="Proteomes" id="UP001189429">
    <property type="component" value="Unassembled WGS sequence"/>
</dbReference>
<accession>A0ABN9SAN9</accession>
<gene>
    <name evidence="2" type="ORF">PCOR1329_LOCUS28103</name>
</gene>
<keyword evidence="3" id="KW-1185">Reference proteome</keyword>
<name>A0ABN9SAN9_9DINO</name>
<reference evidence="2" key="1">
    <citation type="submission" date="2023-10" db="EMBL/GenBank/DDBJ databases">
        <authorList>
            <person name="Chen Y."/>
            <person name="Shah S."/>
            <person name="Dougan E. K."/>
            <person name="Thang M."/>
            <person name="Chan C."/>
        </authorList>
    </citation>
    <scope>NUCLEOTIDE SEQUENCE [LARGE SCALE GENOMIC DNA]</scope>
</reference>
<feature type="non-terminal residue" evidence="2">
    <location>
        <position position="589"/>
    </location>
</feature>
<proteinExistence type="predicted"/>
<comment type="caution">
    <text evidence="2">The sequence shown here is derived from an EMBL/GenBank/DDBJ whole genome shotgun (WGS) entry which is preliminary data.</text>
</comment>
<feature type="compositionally biased region" description="Low complexity" evidence="1">
    <location>
        <begin position="41"/>
        <end position="62"/>
    </location>
</feature>
<evidence type="ECO:0000313" key="3">
    <source>
        <dbReference type="Proteomes" id="UP001189429"/>
    </source>
</evidence>